<dbReference type="Proteomes" id="UP000252355">
    <property type="component" value="Unassembled WGS sequence"/>
</dbReference>
<gene>
    <name evidence="2" type="ORF">OZSIB_1334</name>
</gene>
<evidence type="ECO:0000256" key="1">
    <source>
        <dbReference type="SAM" id="MobiDB-lite"/>
    </source>
</evidence>
<organism evidence="2 3">
    <name type="scientific">Candidatus Ozemobacter sibiricus</name>
    <dbReference type="NCBI Taxonomy" id="2268124"/>
    <lineage>
        <taxon>Bacteria</taxon>
        <taxon>Candidatus Ozemobacteria</taxon>
        <taxon>Candidatus Ozemobacterales</taxon>
        <taxon>Candidatus Ozemobacteraceae</taxon>
        <taxon>Candidatus Ozemobacter</taxon>
    </lineage>
</organism>
<feature type="compositionally biased region" description="Basic and acidic residues" evidence="1">
    <location>
        <begin position="94"/>
        <end position="103"/>
    </location>
</feature>
<reference evidence="2 3" key="1">
    <citation type="submission" date="2018-05" db="EMBL/GenBank/DDBJ databases">
        <title>A metagenomic window into the 2 km-deep terrestrial subsurface aquifer revealed taxonomically and functionally diverse microbial community comprising novel uncultured bacterial lineages.</title>
        <authorList>
            <person name="Kadnikov V.V."/>
            <person name="Mardanov A.V."/>
            <person name="Beletsky A.V."/>
            <person name="Banks D."/>
            <person name="Pimenov N.V."/>
            <person name="Frank Y.A."/>
            <person name="Karnachuk O.V."/>
            <person name="Ravin N.V."/>
        </authorList>
    </citation>
    <scope>NUCLEOTIDE SEQUENCE [LARGE SCALE GENOMIC DNA]</scope>
    <source>
        <strain evidence="2">BY5</strain>
    </source>
</reference>
<evidence type="ECO:0000313" key="2">
    <source>
        <dbReference type="EMBL" id="RCK78612.1"/>
    </source>
</evidence>
<feature type="region of interest" description="Disordered" evidence="1">
    <location>
        <begin position="48"/>
        <end position="109"/>
    </location>
</feature>
<proteinExistence type="predicted"/>
<name>A0A367ZMJ3_9BACT</name>
<dbReference type="AlphaFoldDB" id="A0A367ZMJ3"/>
<protein>
    <submittedName>
        <fullName evidence="2">Uncharacterized protein</fullName>
    </submittedName>
</protein>
<evidence type="ECO:0000313" key="3">
    <source>
        <dbReference type="Proteomes" id="UP000252355"/>
    </source>
</evidence>
<comment type="caution">
    <text evidence="2">The sequence shown here is derived from an EMBL/GenBank/DDBJ whole genome shotgun (WGS) entry which is preliminary data.</text>
</comment>
<accession>A0A367ZMJ3</accession>
<sequence length="151" mass="16487">MYSGVARCHRQRCRWHHLVLPEKGVFRRCRSSVQDAGHPKVLCARVPPRDAGMTIPEPSRKTDPEGSAPLALRGCSGRGGPEARPGSEIQGHLEGQENRQDRGKKQRHGGHAVNHLLSMFSRSSTDGMVFIIPVFPKISRGAEAASAAVLH</sequence>
<dbReference type="EMBL" id="QOQW01000021">
    <property type="protein sequence ID" value="RCK78612.1"/>
    <property type="molecule type" value="Genomic_DNA"/>
</dbReference>